<dbReference type="Pfam" id="PF00528">
    <property type="entry name" value="BPD_transp_1"/>
    <property type="match status" value="1"/>
</dbReference>
<feature type="transmembrane region" description="Helical" evidence="7">
    <location>
        <begin position="243"/>
        <end position="264"/>
    </location>
</feature>
<dbReference type="AlphaFoldDB" id="A0A839HSV4"/>
<dbReference type="CDD" id="cd06261">
    <property type="entry name" value="TM_PBP2"/>
    <property type="match status" value="1"/>
</dbReference>
<keyword evidence="5 7" id="KW-1133">Transmembrane helix</keyword>
<keyword evidence="2 7" id="KW-0813">Transport</keyword>
<dbReference type="Proteomes" id="UP000586093">
    <property type="component" value="Unassembled WGS sequence"/>
</dbReference>
<dbReference type="PANTHER" id="PTHR43163">
    <property type="entry name" value="DIPEPTIDE TRANSPORT SYSTEM PERMEASE PROTEIN DPPB-RELATED"/>
    <property type="match status" value="1"/>
</dbReference>
<evidence type="ECO:0000313" key="9">
    <source>
        <dbReference type="EMBL" id="MBB1162600.1"/>
    </source>
</evidence>
<dbReference type="RefSeq" id="WP_182664704.1">
    <property type="nucleotide sequence ID" value="NZ_JACIVI010000004.1"/>
</dbReference>
<reference evidence="9 10" key="1">
    <citation type="submission" date="2020-08" db="EMBL/GenBank/DDBJ databases">
        <title>Aquariorum lacteus gen. nov., sp. nov., a new member of the family Comamonadaceae, isolated from freshwater aquarium.</title>
        <authorList>
            <person name="Chun S.-J."/>
        </authorList>
    </citation>
    <scope>NUCLEOTIDE SEQUENCE [LARGE SCALE GENOMIC DNA]</scope>
    <source>
        <strain evidence="9 10">SJAQ100</strain>
    </source>
</reference>
<evidence type="ECO:0000256" key="1">
    <source>
        <dbReference type="ARBA" id="ARBA00004651"/>
    </source>
</evidence>
<sequence length="328" mass="34906">MPSALMFLLRRLAEALLVLLLVAALAFGLFQFVGDPVAQMLGQDASPAQRAALRASLGLDEPLPVQYLQFIAQAVQGEFGLSLRHGRPVAELLAERLPATLELAGAAAVLALLIGLPLGMLAATHPQSRLLRLGMGLSLLGISLPSFMLGMLLILVFTLHLGWLPGFGRGPVPEGASSSLGSLAGWRHLLLPALTLAAFQAALIARLVRAEMRQVLASEHIRFARARGLPAWRIHGRHALRSALTPVITISSLQLGSLIAFSIVTESVFQWPGLGLLFIQAVAYADIPVMAAYLCASALLFLGLNVLADLACRRVDPRLRRPAGTEAA</sequence>
<comment type="subcellular location">
    <subcellularLocation>
        <location evidence="1 7">Cell membrane</location>
        <topology evidence="1 7">Multi-pass membrane protein</topology>
    </subcellularLocation>
</comment>
<name>A0A839HSV4_9BURK</name>
<evidence type="ECO:0000256" key="4">
    <source>
        <dbReference type="ARBA" id="ARBA00022692"/>
    </source>
</evidence>
<evidence type="ECO:0000256" key="3">
    <source>
        <dbReference type="ARBA" id="ARBA00022475"/>
    </source>
</evidence>
<gene>
    <name evidence="9" type="ORF">H4F90_11485</name>
</gene>
<feature type="transmembrane region" description="Helical" evidence="7">
    <location>
        <begin position="189"/>
        <end position="208"/>
    </location>
</feature>
<comment type="similarity">
    <text evidence="7">Belongs to the binding-protein-dependent transport system permease family.</text>
</comment>
<keyword evidence="10" id="KW-1185">Reference proteome</keyword>
<feature type="domain" description="ABC transmembrane type-1" evidence="8">
    <location>
        <begin position="97"/>
        <end position="308"/>
    </location>
</feature>
<proteinExistence type="inferred from homology"/>
<feature type="transmembrane region" description="Helical" evidence="7">
    <location>
        <begin position="135"/>
        <end position="163"/>
    </location>
</feature>
<dbReference type="GO" id="GO:0055085">
    <property type="term" value="P:transmembrane transport"/>
    <property type="evidence" value="ECO:0007669"/>
    <property type="project" value="InterPro"/>
</dbReference>
<dbReference type="PANTHER" id="PTHR43163:SF2">
    <property type="entry name" value="ABC TRANSPORTER PERMEASE PROTEIN"/>
    <property type="match status" value="1"/>
</dbReference>
<dbReference type="GO" id="GO:0005886">
    <property type="term" value="C:plasma membrane"/>
    <property type="evidence" value="ECO:0007669"/>
    <property type="project" value="UniProtKB-SubCell"/>
</dbReference>
<evidence type="ECO:0000313" key="10">
    <source>
        <dbReference type="Proteomes" id="UP000586093"/>
    </source>
</evidence>
<dbReference type="PROSITE" id="PS50928">
    <property type="entry name" value="ABC_TM1"/>
    <property type="match status" value="1"/>
</dbReference>
<evidence type="ECO:0000256" key="7">
    <source>
        <dbReference type="RuleBase" id="RU363032"/>
    </source>
</evidence>
<evidence type="ECO:0000256" key="6">
    <source>
        <dbReference type="ARBA" id="ARBA00023136"/>
    </source>
</evidence>
<feature type="transmembrane region" description="Helical" evidence="7">
    <location>
        <begin position="103"/>
        <end position="123"/>
    </location>
</feature>
<keyword evidence="6 7" id="KW-0472">Membrane</keyword>
<keyword evidence="3" id="KW-1003">Cell membrane</keyword>
<dbReference type="InterPro" id="IPR045621">
    <property type="entry name" value="BPD_transp_1_N"/>
</dbReference>
<evidence type="ECO:0000259" key="8">
    <source>
        <dbReference type="PROSITE" id="PS50928"/>
    </source>
</evidence>
<dbReference type="InterPro" id="IPR000515">
    <property type="entry name" value="MetI-like"/>
</dbReference>
<dbReference type="Gene3D" id="1.10.3720.10">
    <property type="entry name" value="MetI-like"/>
    <property type="match status" value="1"/>
</dbReference>
<evidence type="ECO:0000256" key="5">
    <source>
        <dbReference type="ARBA" id="ARBA00022989"/>
    </source>
</evidence>
<comment type="caution">
    <text evidence="9">The sequence shown here is derived from an EMBL/GenBank/DDBJ whole genome shotgun (WGS) entry which is preliminary data.</text>
</comment>
<dbReference type="Pfam" id="PF19300">
    <property type="entry name" value="BPD_transp_1_N"/>
    <property type="match status" value="1"/>
</dbReference>
<dbReference type="EMBL" id="JACIVI010000004">
    <property type="protein sequence ID" value="MBB1162600.1"/>
    <property type="molecule type" value="Genomic_DNA"/>
</dbReference>
<keyword evidence="4 7" id="KW-0812">Transmembrane</keyword>
<evidence type="ECO:0000256" key="2">
    <source>
        <dbReference type="ARBA" id="ARBA00022448"/>
    </source>
</evidence>
<accession>A0A839HSV4</accession>
<protein>
    <submittedName>
        <fullName evidence="9">ABC transporter permease</fullName>
    </submittedName>
</protein>
<dbReference type="SUPFAM" id="SSF161098">
    <property type="entry name" value="MetI-like"/>
    <property type="match status" value="1"/>
</dbReference>
<organism evidence="9 10">
    <name type="scientific">Aquariibacter albus</name>
    <dbReference type="NCBI Taxonomy" id="2759899"/>
    <lineage>
        <taxon>Bacteria</taxon>
        <taxon>Pseudomonadati</taxon>
        <taxon>Pseudomonadota</taxon>
        <taxon>Betaproteobacteria</taxon>
        <taxon>Burkholderiales</taxon>
        <taxon>Sphaerotilaceae</taxon>
        <taxon>Aquariibacter</taxon>
    </lineage>
</organism>
<feature type="transmembrane region" description="Helical" evidence="7">
    <location>
        <begin position="290"/>
        <end position="312"/>
    </location>
</feature>
<feature type="transmembrane region" description="Helical" evidence="7">
    <location>
        <begin position="12"/>
        <end position="33"/>
    </location>
</feature>
<dbReference type="InterPro" id="IPR035906">
    <property type="entry name" value="MetI-like_sf"/>
</dbReference>